<dbReference type="Proteomes" id="UP000708208">
    <property type="component" value="Unassembled WGS sequence"/>
</dbReference>
<evidence type="ECO:0000313" key="2">
    <source>
        <dbReference type="Proteomes" id="UP000708208"/>
    </source>
</evidence>
<gene>
    <name evidence="1" type="ORF">AFUS01_LOCUS11707</name>
</gene>
<protein>
    <submittedName>
        <fullName evidence="1">Uncharacterized protein</fullName>
    </submittedName>
</protein>
<dbReference type="AlphaFoldDB" id="A0A8J2JLY2"/>
<evidence type="ECO:0000313" key="1">
    <source>
        <dbReference type="EMBL" id="CAG7722576.1"/>
    </source>
</evidence>
<feature type="non-terminal residue" evidence="1">
    <location>
        <position position="42"/>
    </location>
</feature>
<sequence length="42" mass="4818">QFRNTAWTLTHSVIYFDNPVGTGFSYTKSDTGYTRNETDVAR</sequence>
<dbReference type="GO" id="GO:0006508">
    <property type="term" value="P:proteolysis"/>
    <property type="evidence" value="ECO:0007669"/>
    <property type="project" value="InterPro"/>
</dbReference>
<name>A0A8J2JLY2_9HEXA</name>
<dbReference type="EMBL" id="CAJVCH010090546">
    <property type="protein sequence ID" value="CAG7722576.1"/>
    <property type="molecule type" value="Genomic_DNA"/>
</dbReference>
<keyword evidence="2" id="KW-1185">Reference proteome</keyword>
<dbReference type="Pfam" id="PF00450">
    <property type="entry name" value="Peptidase_S10"/>
    <property type="match status" value="1"/>
</dbReference>
<dbReference type="InterPro" id="IPR001563">
    <property type="entry name" value="Peptidase_S10"/>
</dbReference>
<dbReference type="GO" id="GO:0004185">
    <property type="term" value="F:serine-type carboxypeptidase activity"/>
    <property type="evidence" value="ECO:0007669"/>
    <property type="project" value="InterPro"/>
</dbReference>
<comment type="caution">
    <text evidence="1">The sequence shown here is derived from an EMBL/GenBank/DDBJ whole genome shotgun (WGS) entry which is preliminary data.</text>
</comment>
<dbReference type="OrthoDB" id="443318at2759"/>
<proteinExistence type="predicted"/>
<accession>A0A8J2JLY2</accession>
<organism evidence="1 2">
    <name type="scientific">Allacma fusca</name>
    <dbReference type="NCBI Taxonomy" id="39272"/>
    <lineage>
        <taxon>Eukaryota</taxon>
        <taxon>Metazoa</taxon>
        <taxon>Ecdysozoa</taxon>
        <taxon>Arthropoda</taxon>
        <taxon>Hexapoda</taxon>
        <taxon>Collembola</taxon>
        <taxon>Symphypleona</taxon>
        <taxon>Sminthuridae</taxon>
        <taxon>Allacma</taxon>
    </lineage>
</organism>
<feature type="non-terminal residue" evidence="1">
    <location>
        <position position="1"/>
    </location>
</feature>
<reference evidence="1" key="1">
    <citation type="submission" date="2021-06" db="EMBL/GenBank/DDBJ databases">
        <authorList>
            <person name="Hodson N. C."/>
            <person name="Mongue J. A."/>
            <person name="Jaron S. K."/>
        </authorList>
    </citation>
    <scope>NUCLEOTIDE SEQUENCE</scope>
</reference>